<dbReference type="PROSITE" id="PS51722">
    <property type="entry name" value="G_TR_2"/>
    <property type="match status" value="1"/>
</dbReference>
<comment type="subcellular location">
    <subcellularLocation>
        <location evidence="1">Nucleus</location>
    </subcellularLocation>
</comment>
<reference evidence="9 10" key="1">
    <citation type="submission" date="2016-04" db="EMBL/GenBank/DDBJ databases">
        <title>The genome of Intoshia linei affirms orthonectids as highly simplified spiralians.</title>
        <authorList>
            <person name="Mikhailov K.V."/>
            <person name="Slusarev G.S."/>
            <person name="Nikitin M.A."/>
            <person name="Logacheva M.D."/>
            <person name="Penin A."/>
            <person name="Aleoshin V."/>
            <person name="Panchin Y.V."/>
        </authorList>
    </citation>
    <scope>NUCLEOTIDE SEQUENCE [LARGE SCALE GENOMIC DNA]</scope>
    <source>
        <strain evidence="9">Intl2013</strain>
        <tissue evidence="9">Whole animal</tissue>
    </source>
</reference>
<dbReference type="GO" id="GO:0005829">
    <property type="term" value="C:cytosol"/>
    <property type="evidence" value="ECO:0007669"/>
    <property type="project" value="TreeGrafter"/>
</dbReference>
<evidence type="ECO:0000256" key="3">
    <source>
        <dbReference type="ARBA" id="ARBA00022741"/>
    </source>
</evidence>
<dbReference type="Proteomes" id="UP000078046">
    <property type="component" value="Unassembled WGS sequence"/>
</dbReference>
<keyword evidence="3" id="KW-0547">Nucleotide-binding</keyword>
<evidence type="ECO:0000256" key="1">
    <source>
        <dbReference type="ARBA" id="ARBA00004123"/>
    </source>
</evidence>
<keyword evidence="10" id="KW-1185">Reference proteome</keyword>
<dbReference type="CDD" id="cd16264">
    <property type="entry name" value="snRNP_III"/>
    <property type="match status" value="1"/>
</dbReference>
<dbReference type="Gene3D" id="3.30.230.10">
    <property type="match status" value="1"/>
</dbReference>
<organism evidence="9 10">
    <name type="scientific">Intoshia linei</name>
    <dbReference type="NCBI Taxonomy" id="1819745"/>
    <lineage>
        <taxon>Eukaryota</taxon>
        <taxon>Metazoa</taxon>
        <taxon>Spiralia</taxon>
        <taxon>Lophotrochozoa</taxon>
        <taxon>Mesozoa</taxon>
        <taxon>Orthonectida</taxon>
        <taxon>Rhopaluridae</taxon>
        <taxon>Intoshia</taxon>
    </lineage>
</organism>
<keyword evidence="9" id="KW-0687">Ribonucleoprotein</keyword>
<feature type="non-terminal residue" evidence="9">
    <location>
        <position position="1"/>
    </location>
</feature>
<feature type="region of interest" description="Disordered" evidence="7">
    <location>
        <begin position="152"/>
        <end position="197"/>
    </location>
</feature>
<dbReference type="InterPro" id="IPR027417">
    <property type="entry name" value="P-loop_NTPase"/>
</dbReference>
<dbReference type="InterPro" id="IPR005225">
    <property type="entry name" value="Small_GTP-bd"/>
</dbReference>
<dbReference type="PANTHER" id="PTHR42908:SF6">
    <property type="entry name" value="116 KDA U5 SMALL NUCLEAR RIBONUCLEOPROTEIN COMPONENT"/>
    <property type="match status" value="1"/>
</dbReference>
<evidence type="ECO:0000256" key="2">
    <source>
        <dbReference type="ARBA" id="ARBA00022664"/>
    </source>
</evidence>
<dbReference type="InterPro" id="IPR044121">
    <property type="entry name" value="Snu114_GTP-bd"/>
</dbReference>
<dbReference type="Pfam" id="PF00009">
    <property type="entry name" value="GTP_EFTU"/>
    <property type="match status" value="1"/>
</dbReference>
<dbReference type="SUPFAM" id="SSF50447">
    <property type="entry name" value="Translation proteins"/>
    <property type="match status" value="1"/>
</dbReference>
<dbReference type="SUPFAM" id="SSF54211">
    <property type="entry name" value="Ribosomal protein S5 domain 2-like"/>
    <property type="match status" value="1"/>
</dbReference>
<dbReference type="AlphaFoldDB" id="A0A177AZ05"/>
<dbReference type="SUPFAM" id="SSF54980">
    <property type="entry name" value="EF-G C-terminal domain-like"/>
    <property type="match status" value="1"/>
</dbReference>
<dbReference type="OrthoDB" id="364892at2759"/>
<feature type="compositionally biased region" description="Acidic residues" evidence="7">
    <location>
        <begin position="168"/>
        <end position="195"/>
    </location>
</feature>
<dbReference type="CDD" id="cd04167">
    <property type="entry name" value="Snu114p"/>
    <property type="match status" value="1"/>
</dbReference>
<sequence length="905" mass="103750">PEGEDNLKKMQLMELAIMNGTYRDNNTVQNMQFSPQMNNYQLYQQSMRSQLPMSNRYYNNNLLTNHNIVSHMNMQDTNIMYMPFIDPFNPYNPYIEYSQIQDVMKQTGSLNMSNQINKSPSSSTCSNQYIQSEKSPSRTLVYRDDAIIDNQAIDNNELESNPLNSPEIESDNDSDDIEESENEEDVEMQNEEEEDDKRIVLHEDKKYYPTAAEIYGKDVETIVHEEDAQPITEPIVAPLIPKKFYIRHEEKPDTVYDLQYLVDMSNAPDLIRNVAFIGHLHHGKTSFTDCLVKQTHPMYFISEDYNFGTIDKEVRFTDTLYLEQEREMSIKATPISLVMPDLNEKSYLLNIIDTPGHVTFSDEVTASLRLVDGVVIFIDASEGILLSTERLLKHALNEKLAITVCINKMDRLILELKLPPVDAYCRIRQILDQFNSLIAVYSDESTPDCHVSPLLGNVCFASSYYRFSFTLESFSLLYANMYPGFEPVDLAKRLWGDMYYNETSRKFSKKPWNPNNNRTFIEFILEPIYKIFSMVVGDVDTKLDLVLLELGLRISAKQKKMNIRPLLRLIFCQFFKNNSGFVQMVRKCVPSPLENASNKVQHIYTGNLDTSIGEGMKKCDTTANLMVHTTKMYPFNDGSQFRTLGRIFSGNLMTGQRVNVLGEGYCENDQEDSRIQTVGRLWLPSARYNFEINLVSSGMLVFIEGIDASIVKTATVVSAVNVDEYYIFRPLSFDTCSVIKIAVEPVNPSELPKMLDGLRKINKTYPLVSTKVEESGEHIILGTGEIYLDSVMYDMRKLYSEIDIRVSDPVVSFCETVVETSNLKCFAETPNKKNKLTMVCEPLEKGIDLAIEEGKVDINWPRRKLSQFFQTQYDWDLLASRSIWAFGPDHIGPNILVDETLPSEV</sequence>
<dbReference type="Gene3D" id="3.90.1430.10">
    <property type="entry name" value="Yeast translation eEF2 (G' domain)"/>
    <property type="match status" value="1"/>
</dbReference>
<feature type="region of interest" description="Disordered" evidence="7">
    <location>
        <begin position="111"/>
        <end position="137"/>
    </location>
</feature>
<evidence type="ECO:0000256" key="4">
    <source>
        <dbReference type="ARBA" id="ARBA00023134"/>
    </source>
</evidence>
<dbReference type="CDD" id="cd04090">
    <property type="entry name" value="EF2_II_snRNP"/>
    <property type="match status" value="1"/>
</dbReference>
<dbReference type="FunFam" id="3.30.70.870:FF:000002">
    <property type="entry name" value="Translation elongation factor 2"/>
    <property type="match status" value="1"/>
</dbReference>
<proteinExistence type="predicted"/>
<dbReference type="InterPro" id="IPR035647">
    <property type="entry name" value="EFG_III/V"/>
</dbReference>
<evidence type="ECO:0000259" key="8">
    <source>
        <dbReference type="PROSITE" id="PS51722"/>
    </source>
</evidence>
<evidence type="ECO:0000256" key="7">
    <source>
        <dbReference type="SAM" id="MobiDB-lite"/>
    </source>
</evidence>
<keyword evidence="2" id="KW-0507">mRNA processing</keyword>
<evidence type="ECO:0000313" key="10">
    <source>
        <dbReference type="Proteomes" id="UP000078046"/>
    </source>
</evidence>
<comment type="caution">
    <text evidence="9">The sequence shown here is derived from an EMBL/GenBank/DDBJ whole genome shotgun (WGS) entry which is preliminary data.</text>
</comment>
<dbReference type="Gene3D" id="3.40.50.300">
    <property type="entry name" value="P-loop containing nucleotide triphosphate hydrolases"/>
    <property type="match status" value="1"/>
</dbReference>
<dbReference type="Gene3D" id="3.30.1370.10">
    <property type="entry name" value="K Homology domain, type 1"/>
    <property type="match status" value="1"/>
</dbReference>
<dbReference type="GO" id="GO:0005525">
    <property type="term" value="F:GTP binding"/>
    <property type="evidence" value="ECO:0007669"/>
    <property type="project" value="UniProtKB-KW"/>
</dbReference>
<dbReference type="FunFam" id="2.40.30.10:FF:000029">
    <property type="entry name" value="116 kDa U5 small nuclear ribonucleoprotein component"/>
    <property type="match status" value="1"/>
</dbReference>
<dbReference type="Gene3D" id="2.40.30.10">
    <property type="entry name" value="Translation factors"/>
    <property type="match status" value="1"/>
</dbReference>
<dbReference type="GO" id="GO:0000398">
    <property type="term" value="P:mRNA splicing, via spliceosome"/>
    <property type="evidence" value="ECO:0007669"/>
    <property type="project" value="TreeGrafter"/>
</dbReference>
<dbReference type="InterPro" id="IPR020568">
    <property type="entry name" value="Ribosomal_Su5_D2-typ_SF"/>
</dbReference>
<dbReference type="NCBIfam" id="TIGR00231">
    <property type="entry name" value="small_GTP"/>
    <property type="match status" value="1"/>
</dbReference>
<dbReference type="GO" id="GO:0030623">
    <property type="term" value="F:U5 snRNA binding"/>
    <property type="evidence" value="ECO:0007669"/>
    <property type="project" value="TreeGrafter"/>
</dbReference>
<feature type="domain" description="Tr-type G" evidence="8">
    <location>
        <begin position="269"/>
        <end position="557"/>
    </location>
</feature>
<evidence type="ECO:0000313" key="9">
    <source>
        <dbReference type="EMBL" id="OAF67216.1"/>
    </source>
</evidence>
<dbReference type="Gene3D" id="3.30.70.870">
    <property type="entry name" value="Elongation Factor G (Translational Gtpase), domain 3"/>
    <property type="match status" value="1"/>
</dbReference>
<dbReference type="GO" id="GO:0046540">
    <property type="term" value="C:U4/U6 x U5 tri-snRNP complex"/>
    <property type="evidence" value="ECO:0007669"/>
    <property type="project" value="TreeGrafter"/>
</dbReference>
<dbReference type="PANTHER" id="PTHR42908">
    <property type="entry name" value="TRANSLATION ELONGATION FACTOR-RELATED"/>
    <property type="match status" value="1"/>
</dbReference>
<protein>
    <submittedName>
        <fullName evidence="9">U5 small nuclear ribonucleoprotein component</fullName>
    </submittedName>
</protein>
<keyword evidence="5" id="KW-0508">mRNA splicing</keyword>
<name>A0A177AZ05_9BILA</name>
<dbReference type="InterPro" id="IPR014721">
    <property type="entry name" value="Ribsml_uS5_D2-typ_fold_subgr"/>
</dbReference>
<dbReference type="FunFam" id="3.90.1430.10:FF:000001">
    <property type="entry name" value="116 kDa U5 small nuclear ribonucleoprotein component"/>
    <property type="match status" value="1"/>
</dbReference>
<dbReference type="EMBL" id="LWCA01000719">
    <property type="protein sequence ID" value="OAF67216.1"/>
    <property type="molecule type" value="Genomic_DNA"/>
</dbReference>
<dbReference type="InterPro" id="IPR031950">
    <property type="entry name" value="EFTUD2_N"/>
</dbReference>
<dbReference type="InterPro" id="IPR000795">
    <property type="entry name" value="T_Tr_GTP-bd_dom"/>
</dbReference>
<dbReference type="GO" id="GO:0003924">
    <property type="term" value="F:GTPase activity"/>
    <property type="evidence" value="ECO:0007669"/>
    <property type="project" value="InterPro"/>
</dbReference>
<dbReference type="InterPro" id="IPR009000">
    <property type="entry name" value="Transl_B-barrel_sf"/>
</dbReference>
<evidence type="ECO:0000256" key="6">
    <source>
        <dbReference type="ARBA" id="ARBA00023242"/>
    </source>
</evidence>
<dbReference type="Pfam" id="PF16004">
    <property type="entry name" value="EFTUD2"/>
    <property type="match status" value="1"/>
</dbReference>
<gene>
    <name evidence="9" type="ORF">A3Q56_05067</name>
</gene>
<dbReference type="InterPro" id="IPR036612">
    <property type="entry name" value="KH_dom_type_1_sf"/>
</dbReference>
<dbReference type="GO" id="GO:0071007">
    <property type="term" value="C:U2-type catalytic step 2 spliceosome"/>
    <property type="evidence" value="ECO:0007669"/>
    <property type="project" value="TreeGrafter"/>
</dbReference>
<dbReference type="FunFam" id="3.40.50.300:FF:000646">
    <property type="entry name" value="U5 small nuclear ribonucleoprotein component"/>
    <property type="match status" value="1"/>
</dbReference>
<evidence type="ECO:0000256" key="5">
    <source>
        <dbReference type="ARBA" id="ARBA00023187"/>
    </source>
</evidence>
<keyword evidence="6" id="KW-0539">Nucleus</keyword>
<keyword evidence="4" id="KW-0342">GTP-binding</keyword>
<dbReference type="PRINTS" id="PR00315">
    <property type="entry name" value="ELONGATNFCT"/>
</dbReference>
<dbReference type="SUPFAM" id="SSF52540">
    <property type="entry name" value="P-loop containing nucleoside triphosphate hydrolases"/>
    <property type="match status" value="1"/>
</dbReference>
<accession>A0A177AZ05</accession>